<dbReference type="InterPro" id="IPR001296">
    <property type="entry name" value="Glyco_trans_1"/>
</dbReference>
<dbReference type="Gene3D" id="3.40.50.2000">
    <property type="entry name" value="Glycogen Phosphorylase B"/>
    <property type="match status" value="2"/>
</dbReference>
<evidence type="ECO:0000256" key="3">
    <source>
        <dbReference type="SAM" id="MobiDB-lite"/>
    </source>
</evidence>
<dbReference type="EMBL" id="JASNVP010000012">
    <property type="protein sequence ID" value="MDK4326979.1"/>
    <property type="molecule type" value="Genomic_DNA"/>
</dbReference>
<feature type="region of interest" description="Disordered" evidence="3">
    <location>
        <begin position="39"/>
        <end position="63"/>
    </location>
</feature>
<name>A0AAP4F8S0_9CORY</name>
<reference evidence="6" key="1">
    <citation type="submission" date="2023-05" db="EMBL/GenBank/DDBJ databases">
        <title>Metabolic capabilities are highly conserved among human nasal-associated Corynebacterium species in pangenomic analyses.</title>
        <authorList>
            <person name="Tran T.H."/>
            <person name="Roberts A.Q."/>
            <person name="Escapa I.F."/>
            <person name="Gao W."/>
            <person name="Conlan S."/>
            <person name="Kong H."/>
            <person name="Segre J.A."/>
            <person name="Kelly M.S."/>
            <person name="Lemon K.P."/>
        </authorList>
    </citation>
    <scope>NUCLEOTIDE SEQUENCE</scope>
    <source>
        <strain evidence="6">KPL2654</strain>
    </source>
</reference>
<dbReference type="InterPro" id="IPR028098">
    <property type="entry name" value="Glyco_trans_4-like_N"/>
</dbReference>
<dbReference type="GO" id="GO:1903509">
    <property type="term" value="P:liposaccharide metabolic process"/>
    <property type="evidence" value="ECO:0007669"/>
    <property type="project" value="UniProtKB-ARBA"/>
</dbReference>
<dbReference type="Pfam" id="PF00534">
    <property type="entry name" value="Glycos_transf_1"/>
    <property type="match status" value="1"/>
</dbReference>
<dbReference type="RefSeq" id="WP_249606555.1">
    <property type="nucleotide sequence ID" value="NZ_CP091865.1"/>
</dbReference>
<dbReference type="GO" id="GO:0016758">
    <property type="term" value="F:hexosyltransferase activity"/>
    <property type="evidence" value="ECO:0007669"/>
    <property type="project" value="TreeGrafter"/>
</dbReference>
<proteinExistence type="predicted"/>
<accession>A0AAP4F8S0</accession>
<protein>
    <submittedName>
        <fullName evidence="6">Glycosyltransferase family 1 protein</fullName>
        <ecNumber evidence="6">2.4.-.-</ecNumber>
    </submittedName>
</protein>
<comment type="caution">
    <text evidence="6">The sequence shown here is derived from an EMBL/GenBank/DDBJ whole genome shotgun (WGS) entry which is preliminary data.</text>
</comment>
<dbReference type="EC" id="2.4.-.-" evidence="6"/>
<organism evidence="6 7">
    <name type="scientific">Corynebacterium propinquum</name>
    <dbReference type="NCBI Taxonomy" id="43769"/>
    <lineage>
        <taxon>Bacteria</taxon>
        <taxon>Bacillati</taxon>
        <taxon>Actinomycetota</taxon>
        <taxon>Actinomycetes</taxon>
        <taxon>Mycobacteriales</taxon>
        <taxon>Corynebacteriaceae</taxon>
        <taxon>Corynebacterium</taxon>
    </lineage>
</organism>
<dbReference type="AlphaFoldDB" id="A0AAP4F8S0"/>
<sequence>MRVAIVAESFLPHVNGVSNSVLRILEYLRAQGHDAIVIAPGPHGKHPQSKHPQSKSPHCRAPDHPEISHYAGFRVVRVPTIRLPFVDSLPIGVPTPTVRRTLAEFRPDIVHLASPFALGRGGGWAARRLGVPRVAVFQTDIAGFAGLYQLGVLQHATWRWIKRMHNHCQLTLAPSSETIRQLESHGVRNLALWGRGVDTQLFHPQKRSDALRRQWRAGRPKQPEPTIVGYVGRLANEKGVHRLAVLSARPDVQLVIVGDGPCRSELEAAMPDAVFCGALSGSDLAAAYASFDVFVHPGELETFCQTIQEAHASGVPTIAPRAGGPIDLIRDGSNGNLCDGSGNLGDSNANPDGCTGLLLDPDNFEAKLADAVSWLAAPSRRQEISAAARERVEGKTWPRICAQLVDYYRQVLAEVNPAAWESPVANH</sequence>
<dbReference type="CDD" id="cd03814">
    <property type="entry name" value="GT4-like"/>
    <property type="match status" value="1"/>
</dbReference>
<evidence type="ECO:0000259" key="5">
    <source>
        <dbReference type="Pfam" id="PF13439"/>
    </source>
</evidence>
<dbReference type="PANTHER" id="PTHR45947">
    <property type="entry name" value="SULFOQUINOVOSYL TRANSFERASE SQD2"/>
    <property type="match status" value="1"/>
</dbReference>
<feature type="compositionally biased region" description="Basic residues" evidence="3">
    <location>
        <begin position="43"/>
        <end position="53"/>
    </location>
</feature>
<dbReference type="Proteomes" id="UP001226160">
    <property type="component" value="Unassembled WGS sequence"/>
</dbReference>
<dbReference type="PANTHER" id="PTHR45947:SF3">
    <property type="entry name" value="SULFOQUINOVOSYL TRANSFERASE SQD2"/>
    <property type="match status" value="1"/>
</dbReference>
<dbReference type="SUPFAM" id="SSF53756">
    <property type="entry name" value="UDP-Glycosyltransferase/glycogen phosphorylase"/>
    <property type="match status" value="1"/>
</dbReference>
<keyword evidence="1 6" id="KW-0328">Glycosyltransferase</keyword>
<keyword evidence="2 6" id="KW-0808">Transferase</keyword>
<gene>
    <name evidence="6" type="ORF">QPX54_10755</name>
</gene>
<evidence type="ECO:0000259" key="4">
    <source>
        <dbReference type="Pfam" id="PF00534"/>
    </source>
</evidence>
<dbReference type="InterPro" id="IPR050194">
    <property type="entry name" value="Glycosyltransferase_grp1"/>
</dbReference>
<dbReference type="GO" id="GO:1901137">
    <property type="term" value="P:carbohydrate derivative biosynthetic process"/>
    <property type="evidence" value="ECO:0007669"/>
    <property type="project" value="UniProtKB-ARBA"/>
</dbReference>
<evidence type="ECO:0000313" key="6">
    <source>
        <dbReference type="EMBL" id="MDK4326979.1"/>
    </source>
</evidence>
<evidence type="ECO:0000256" key="1">
    <source>
        <dbReference type="ARBA" id="ARBA00022676"/>
    </source>
</evidence>
<feature type="domain" description="Glycosyl transferase family 1" evidence="4">
    <location>
        <begin position="213"/>
        <end position="340"/>
    </location>
</feature>
<dbReference type="Pfam" id="PF13439">
    <property type="entry name" value="Glyco_transf_4"/>
    <property type="match status" value="1"/>
</dbReference>
<feature type="domain" description="Glycosyltransferase subfamily 4-like N-terminal" evidence="5">
    <location>
        <begin position="14"/>
        <end position="200"/>
    </location>
</feature>
<evidence type="ECO:0000256" key="2">
    <source>
        <dbReference type="ARBA" id="ARBA00022679"/>
    </source>
</evidence>
<evidence type="ECO:0000313" key="7">
    <source>
        <dbReference type="Proteomes" id="UP001226160"/>
    </source>
</evidence>